<proteinExistence type="predicted"/>
<comment type="caution">
    <text evidence="2">The sequence shown here is derived from an EMBL/GenBank/DDBJ whole genome shotgun (WGS) entry which is preliminary data.</text>
</comment>
<dbReference type="InterPro" id="IPR006311">
    <property type="entry name" value="TAT_signal"/>
</dbReference>
<dbReference type="Proteomes" id="UP001169063">
    <property type="component" value="Unassembled WGS sequence"/>
</dbReference>
<keyword evidence="3" id="KW-1185">Reference proteome</keyword>
<protein>
    <submittedName>
        <fullName evidence="2">Uncharacterized protein</fullName>
    </submittedName>
</protein>
<keyword evidence="1" id="KW-0732">Signal</keyword>
<dbReference type="EMBL" id="JAUKTR010000006">
    <property type="protein sequence ID" value="MDO1560423.1"/>
    <property type="molecule type" value="Genomic_DNA"/>
</dbReference>
<gene>
    <name evidence="2" type="ORF">Q0812_13390</name>
</gene>
<sequence length="135" mass="14774">MAYTQGNTRRSLFAIGAGAAALATVPAIAVALPSENARWSDAVGEARAICAMQDEVDLSGDEALVDEWERREAAFLRAIEALPNTPENAKYRALAVRVIHHGDPEWEYFSDYSTRRPTNHRLAIQMVEALTAGAF</sequence>
<evidence type="ECO:0000313" key="3">
    <source>
        <dbReference type="Proteomes" id="UP001169063"/>
    </source>
</evidence>
<evidence type="ECO:0000313" key="2">
    <source>
        <dbReference type="EMBL" id="MDO1560423.1"/>
    </source>
</evidence>
<evidence type="ECO:0000256" key="1">
    <source>
        <dbReference type="SAM" id="SignalP"/>
    </source>
</evidence>
<accession>A0ABT8SRE1</accession>
<name>A0ABT8SRE1_9CAUL</name>
<feature type="chain" id="PRO_5046744685" evidence="1">
    <location>
        <begin position="30"/>
        <end position="135"/>
    </location>
</feature>
<reference evidence="2" key="1">
    <citation type="submission" date="2023-07" db="EMBL/GenBank/DDBJ databases">
        <title>Brevundimonas soil sp. nov., isolated from the soil of chemical plant.</title>
        <authorList>
            <person name="Wu N."/>
        </authorList>
    </citation>
    <scope>NUCLEOTIDE SEQUENCE</scope>
    <source>
        <strain evidence="2">XZ-24</strain>
    </source>
</reference>
<dbReference type="RefSeq" id="WP_302110854.1">
    <property type="nucleotide sequence ID" value="NZ_JAUKTR010000006.1"/>
</dbReference>
<dbReference type="PROSITE" id="PS51318">
    <property type="entry name" value="TAT"/>
    <property type="match status" value="1"/>
</dbReference>
<feature type="signal peptide" evidence="1">
    <location>
        <begin position="1"/>
        <end position="29"/>
    </location>
</feature>
<organism evidence="2 3">
    <name type="scientific">Peiella sedimenti</name>
    <dbReference type="NCBI Taxonomy" id="3061083"/>
    <lineage>
        <taxon>Bacteria</taxon>
        <taxon>Pseudomonadati</taxon>
        <taxon>Pseudomonadota</taxon>
        <taxon>Alphaproteobacteria</taxon>
        <taxon>Caulobacterales</taxon>
        <taxon>Caulobacteraceae</taxon>
        <taxon>Peiella</taxon>
    </lineage>
</organism>